<evidence type="ECO:0000256" key="5">
    <source>
        <dbReference type="ARBA" id="ARBA00023136"/>
    </source>
</evidence>
<comment type="caution">
    <text evidence="9">The sequence shown here is derived from an EMBL/GenBank/DDBJ whole genome shotgun (WGS) entry which is preliminary data.</text>
</comment>
<keyword evidence="3 8" id="KW-0812">Transmembrane</keyword>
<evidence type="ECO:0000256" key="6">
    <source>
        <dbReference type="ARBA" id="ARBA00038485"/>
    </source>
</evidence>
<protein>
    <recommendedName>
        <fullName evidence="11">Metal cation transporter, ZIP family</fullName>
    </recommendedName>
</protein>
<feature type="transmembrane region" description="Helical" evidence="8">
    <location>
        <begin position="145"/>
        <end position="166"/>
    </location>
</feature>
<evidence type="ECO:0008006" key="11">
    <source>
        <dbReference type="Google" id="ProtNLM"/>
    </source>
</evidence>
<keyword evidence="10" id="KW-1185">Reference proteome</keyword>
<comment type="similarity">
    <text evidence="6">Belongs to the ZIP transporter (TC 2.A.5) family. KE4/Catsup subfamily.</text>
</comment>
<dbReference type="GO" id="GO:0006882">
    <property type="term" value="P:intracellular zinc ion homeostasis"/>
    <property type="evidence" value="ECO:0007669"/>
    <property type="project" value="TreeGrafter"/>
</dbReference>
<dbReference type="GO" id="GO:0005385">
    <property type="term" value="F:zinc ion transmembrane transporter activity"/>
    <property type="evidence" value="ECO:0007669"/>
    <property type="project" value="TreeGrafter"/>
</dbReference>
<feature type="transmembrane region" description="Helical" evidence="8">
    <location>
        <begin position="99"/>
        <end position="124"/>
    </location>
</feature>
<dbReference type="OrthoDB" id="200954at2759"/>
<dbReference type="PANTHER" id="PTHR16950:SF25">
    <property type="entry name" value="ZINC TRANSPORTER SLC39A7"/>
    <property type="match status" value="1"/>
</dbReference>
<dbReference type="STRING" id="53326.A0A016X0W5"/>
<evidence type="ECO:0000256" key="8">
    <source>
        <dbReference type="SAM" id="Phobius"/>
    </source>
</evidence>
<proteinExistence type="inferred from homology"/>
<dbReference type="GO" id="GO:0016020">
    <property type="term" value="C:membrane"/>
    <property type="evidence" value="ECO:0007669"/>
    <property type="project" value="UniProtKB-SubCell"/>
</dbReference>
<feature type="region of interest" description="Disordered" evidence="7">
    <location>
        <begin position="37"/>
        <end position="72"/>
    </location>
</feature>
<organism evidence="9 10">
    <name type="scientific">Ancylostoma ceylanicum</name>
    <dbReference type="NCBI Taxonomy" id="53326"/>
    <lineage>
        <taxon>Eukaryota</taxon>
        <taxon>Metazoa</taxon>
        <taxon>Ecdysozoa</taxon>
        <taxon>Nematoda</taxon>
        <taxon>Chromadorea</taxon>
        <taxon>Rhabditida</taxon>
        <taxon>Rhabditina</taxon>
        <taxon>Rhabditomorpha</taxon>
        <taxon>Strongyloidea</taxon>
        <taxon>Ancylostomatidae</taxon>
        <taxon>Ancylostomatinae</taxon>
        <taxon>Ancylostoma</taxon>
    </lineage>
</organism>
<dbReference type="Proteomes" id="UP000024635">
    <property type="component" value="Unassembled WGS sequence"/>
</dbReference>
<feature type="compositionally biased region" description="Basic and acidic residues" evidence="7">
    <location>
        <begin position="53"/>
        <end position="72"/>
    </location>
</feature>
<dbReference type="InterPro" id="IPR003689">
    <property type="entry name" value="ZIP"/>
</dbReference>
<comment type="subcellular location">
    <subcellularLocation>
        <location evidence="1">Membrane</location>
        <topology evidence="1">Multi-pass membrane protein</topology>
    </subcellularLocation>
</comment>
<gene>
    <name evidence="9" type="primary">Acey_s0437.g1457</name>
    <name evidence="9" type="synonym">Acey-hke-4.2</name>
    <name evidence="9" type="ORF">Y032_0437g1457</name>
</gene>
<evidence type="ECO:0000256" key="1">
    <source>
        <dbReference type="ARBA" id="ARBA00004141"/>
    </source>
</evidence>
<dbReference type="Pfam" id="PF02535">
    <property type="entry name" value="Zip"/>
    <property type="match status" value="1"/>
</dbReference>
<evidence type="ECO:0000256" key="4">
    <source>
        <dbReference type="ARBA" id="ARBA00022989"/>
    </source>
</evidence>
<keyword evidence="4 8" id="KW-1133">Transmembrane helix</keyword>
<evidence type="ECO:0000256" key="7">
    <source>
        <dbReference type="SAM" id="MobiDB-lite"/>
    </source>
</evidence>
<evidence type="ECO:0000256" key="2">
    <source>
        <dbReference type="ARBA" id="ARBA00022448"/>
    </source>
</evidence>
<name>A0A016X0W5_9BILA</name>
<feature type="transmembrane region" description="Helical" evidence="8">
    <location>
        <begin position="209"/>
        <end position="229"/>
    </location>
</feature>
<feature type="transmembrane region" description="Helical" evidence="8">
    <location>
        <begin position="178"/>
        <end position="197"/>
    </location>
</feature>
<reference evidence="10" key="1">
    <citation type="journal article" date="2015" name="Nat. Genet.">
        <title>The genome and transcriptome of the zoonotic hookworm Ancylostoma ceylanicum identify infection-specific gene families.</title>
        <authorList>
            <person name="Schwarz E.M."/>
            <person name="Hu Y."/>
            <person name="Antoshechkin I."/>
            <person name="Miller M.M."/>
            <person name="Sternberg P.W."/>
            <person name="Aroian R.V."/>
        </authorList>
    </citation>
    <scope>NUCLEOTIDE SEQUENCE</scope>
    <source>
        <strain evidence="10">HY135</strain>
    </source>
</reference>
<evidence type="ECO:0000313" key="10">
    <source>
        <dbReference type="Proteomes" id="UP000024635"/>
    </source>
</evidence>
<keyword evidence="2" id="KW-0813">Transport</keyword>
<keyword evidence="5 8" id="KW-0472">Membrane</keyword>
<dbReference type="AlphaFoldDB" id="A0A016X0W5"/>
<dbReference type="EMBL" id="JARK01000037">
    <property type="protein sequence ID" value="EYC45152.1"/>
    <property type="molecule type" value="Genomic_DNA"/>
</dbReference>
<accession>A0A016X0W5</accession>
<evidence type="ECO:0000256" key="3">
    <source>
        <dbReference type="ARBA" id="ARBA00022692"/>
    </source>
</evidence>
<evidence type="ECO:0000313" key="9">
    <source>
        <dbReference type="EMBL" id="EYC45152.1"/>
    </source>
</evidence>
<sequence length="230" mass="24524">MIDAEIVRSEGCDKRTSDSILGRKGLYSARKHSIGGITTARGAKHSDDEDDEHETKEKKDDSKEKLISSPAKEQKQEGIKVAAYLNLVADFAHNFTDGLAIGASFIAGTTIGVVTMITVLVHEVPHEIGDFAILIQSGYSKRKAMAIQLVTALGALSGCAISLWVADPSALADAAASSWILPFTAGGFIYIATVSVIPELLENSSTAQSIGEILALLSGIFMMYLISMYE</sequence>
<dbReference type="PANTHER" id="PTHR16950">
    <property type="entry name" value="ZINC TRANSPORTER SLC39A7 HISTIDINE-RICH MEMBRANE PROTEIN KE4"/>
    <property type="match status" value="1"/>
</dbReference>